<dbReference type="AlphaFoldDB" id="A0A1I1WJW8"/>
<dbReference type="Pfam" id="PF01965">
    <property type="entry name" value="DJ-1_PfpI"/>
    <property type="match status" value="1"/>
</dbReference>
<sequence length="205" mass="21784">MSETHGGTTETRHIGILLFDGMEELDAVGPWEVFAWWTRHFPEDGYAVTTFSHDGAAVNCEKGLVVEAHHSMTTVPELEVLLHPGGDGTQRLSGDAGHLRWLREQRERGSLLTSVCTGSLVLAAGGLLRGRAATSNRSALERLSGLDPTVAVHGGVPYVDDGDVVTSAGIAAGIEMALHLVGRLAGVERARQVREGIEYAPTPTG</sequence>
<accession>A0A1I1WJW8</accession>
<organism evidence="2 3">
    <name type="scientific">Actinopolyspora alba</name>
    <dbReference type="NCBI Taxonomy" id="673379"/>
    <lineage>
        <taxon>Bacteria</taxon>
        <taxon>Bacillati</taxon>
        <taxon>Actinomycetota</taxon>
        <taxon>Actinomycetes</taxon>
        <taxon>Actinopolysporales</taxon>
        <taxon>Actinopolysporaceae</taxon>
        <taxon>Actinopolyspora</taxon>
        <taxon>Actinopolyspora alba group</taxon>
    </lineage>
</organism>
<gene>
    <name evidence="2" type="ORF">SAMN04487819_105274</name>
</gene>
<dbReference type="InterPro" id="IPR002818">
    <property type="entry name" value="DJ-1/PfpI"/>
</dbReference>
<dbReference type="SUPFAM" id="SSF52317">
    <property type="entry name" value="Class I glutamine amidotransferase-like"/>
    <property type="match status" value="1"/>
</dbReference>
<dbReference type="CDD" id="cd03139">
    <property type="entry name" value="GATase1_PfpI_2"/>
    <property type="match status" value="1"/>
</dbReference>
<dbReference type="InterPro" id="IPR052158">
    <property type="entry name" value="INH-QAR"/>
</dbReference>
<dbReference type="PANTHER" id="PTHR43130:SF3">
    <property type="entry name" value="HTH-TYPE TRANSCRIPTIONAL REGULATOR RV1931C"/>
    <property type="match status" value="1"/>
</dbReference>
<evidence type="ECO:0000259" key="1">
    <source>
        <dbReference type="Pfam" id="PF01965"/>
    </source>
</evidence>
<feature type="domain" description="DJ-1/PfpI" evidence="1">
    <location>
        <begin position="14"/>
        <end position="181"/>
    </location>
</feature>
<dbReference type="EMBL" id="FOMZ01000005">
    <property type="protein sequence ID" value="SFD94688.1"/>
    <property type="molecule type" value="Genomic_DNA"/>
</dbReference>
<keyword evidence="3" id="KW-1185">Reference proteome</keyword>
<protein>
    <submittedName>
        <fullName evidence="2">DJ-1/PfpI family protein</fullName>
    </submittedName>
</protein>
<name>A0A1I1WJW8_9ACTN</name>
<dbReference type="InterPro" id="IPR029062">
    <property type="entry name" value="Class_I_gatase-like"/>
</dbReference>
<dbReference type="Gene3D" id="3.40.50.880">
    <property type="match status" value="1"/>
</dbReference>
<dbReference type="PANTHER" id="PTHR43130">
    <property type="entry name" value="ARAC-FAMILY TRANSCRIPTIONAL REGULATOR"/>
    <property type="match status" value="1"/>
</dbReference>
<reference evidence="3" key="1">
    <citation type="submission" date="2016-10" db="EMBL/GenBank/DDBJ databases">
        <authorList>
            <person name="Varghese N."/>
            <person name="Submissions S."/>
        </authorList>
    </citation>
    <scope>NUCLEOTIDE SEQUENCE [LARGE SCALE GENOMIC DNA]</scope>
    <source>
        <strain evidence="3">DSM 45004</strain>
    </source>
</reference>
<proteinExistence type="predicted"/>
<dbReference type="Proteomes" id="UP000198716">
    <property type="component" value="Unassembled WGS sequence"/>
</dbReference>
<dbReference type="RefSeq" id="WP_092926152.1">
    <property type="nucleotide sequence ID" value="NZ_FOMZ01000005.1"/>
</dbReference>
<evidence type="ECO:0000313" key="3">
    <source>
        <dbReference type="Proteomes" id="UP000198716"/>
    </source>
</evidence>
<evidence type="ECO:0000313" key="2">
    <source>
        <dbReference type="EMBL" id="SFD94688.1"/>
    </source>
</evidence>